<feature type="compositionally biased region" description="Basic residues" evidence="1">
    <location>
        <begin position="144"/>
        <end position="161"/>
    </location>
</feature>
<gene>
    <name evidence="2" type="ORF">EYF80_024992</name>
</gene>
<feature type="region of interest" description="Disordered" evidence="1">
    <location>
        <begin position="88"/>
        <end position="161"/>
    </location>
</feature>
<evidence type="ECO:0000256" key="1">
    <source>
        <dbReference type="SAM" id="MobiDB-lite"/>
    </source>
</evidence>
<dbReference type="AlphaFoldDB" id="A0A4Z2HFZ5"/>
<accession>A0A4Z2HFZ5</accession>
<feature type="compositionally biased region" description="Low complexity" evidence="1">
    <location>
        <begin position="1"/>
        <end position="15"/>
    </location>
</feature>
<dbReference type="Proteomes" id="UP000314294">
    <property type="component" value="Unassembled WGS sequence"/>
</dbReference>
<evidence type="ECO:0000313" key="3">
    <source>
        <dbReference type="Proteomes" id="UP000314294"/>
    </source>
</evidence>
<comment type="caution">
    <text evidence="2">The sequence shown here is derived from an EMBL/GenBank/DDBJ whole genome shotgun (WGS) entry which is preliminary data.</text>
</comment>
<sequence>MQQAASSSSSSSSLSRQHSQTDMIMLQQLLGYRPVSKPQHTVAFVTSRSSGLKECIHLGRKSQLWSVVGRRRGLWACITFTTAMKTVTPRKGAPTPAITRHPAMERPSTSDGRSKKHRRRYTTANQRYLAVRSPRTRAIDIGRRVKGRGYHSRIPKTLKKR</sequence>
<protein>
    <submittedName>
        <fullName evidence="2">Uncharacterized protein</fullName>
    </submittedName>
</protein>
<evidence type="ECO:0000313" key="2">
    <source>
        <dbReference type="EMBL" id="TNN64797.1"/>
    </source>
</evidence>
<organism evidence="2 3">
    <name type="scientific">Liparis tanakae</name>
    <name type="common">Tanaka's snailfish</name>
    <dbReference type="NCBI Taxonomy" id="230148"/>
    <lineage>
        <taxon>Eukaryota</taxon>
        <taxon>Metazoa</taxon>
        <taxon>Chordata</taxon>
        <taxon>Craniata</taxon>
        <taxon>Vertebrata</taxon>
        <taxon>Euteleostomi</taxon>
        <taxon>Actinopterygii</taxon>
        <taxon>Neopterygii</taxon>
        <taxon>Teleostei</taxon>
        <taxon>Neoteleostei</taxon>
        <taxon>Acanthomorphata</taxon>
        <taxon>Eupercaria</taxon>
        <taxon>Perciformes</taxon>
        <taxon>Cottioidei</taxon>
        <taxon>Cottales</taxon>
        <taxon>Liparidae</taxon>
        <taxon>Liparis</taxon>
    </lineage>
</organism>
<proteinExistence type="predicted"/>
<reference evidence="2 3" key="1">
    <citation type="submission" date="2019-03" db="EMBL/GenBank/DDBJ databases">
        <title>First draft genome of Liparis tanakae, snailfish: a comprehensive survey of snailfish specific genes.</title>
        <authorList>
            <person name="Kim W."/>
            <person name="Song I."/>
            <person name="Jeong J.-H."/>
            <person name="Kim D."/>
            <person name="Kim S."/>
            <person name="Ryu S."/>
            <person name="Song J.Y."/>
            <person name="Lee S.K."/>
        </authorList>
    </citation>
    <scope>NUCLEOTIDE SEQUENCE [LARGE SCALE GENOMIC DNA]</scope>
    <source>
        <tissue evidence="2">Muscle</tissue>
    </source>
</reference>
<dbReference type="EMBL" id="SRLO01000246">
    <property type="protein sequence ID" value="TNN64797.1"/>
    <property type="molecule type" value="Genomic_DNA"/>
</dbReference>
<feature type="region of interest" description="Disordered" evidence="1">
    <location>
        <begin position="1"/>
        <end position="20"/>
    </location>
</feature>
<name>A0A4Z2HFZ5_9TELE</name>
<keyword evidence="3" id="KW-1185">Reference proteome</keyword>